<evidence type="ECO:0000256" key="11">
    <source>
        <dbReference type="RuleBase" id="RU004227"/>
    </source>
</evidence>
<reference evidence="15" key="1">
    <citation type="journal article" date="2019" name="Int. J. Syst. Evol. Microbiol.">
        <title>The Global Catalogue of Microorganisms (GCM) 10K type strain sequencing project: providing services to taxonomists for standard genome sequencing and annotation.</title>
        <authorList>
            <consortium name="The Broad Institute Genomics Platform"/>
            <consortium name="The Broad Institute Genome Sequencing Center for Infectious Disease"/>
            <person name="Wu L."/>
            <person name="Ma J."/>
        </authorList>
    </citation>
    <scope>NUCLEOTIDE SEQUENCE [LARGE SCALE GENOMIC DNA]</scope>
    <source>
        <strain evidence="15">CGMCC 1.13574</strain>
    </source>
</reference>
<dbReference type="Gene3D" id="1.10.8.60">
    <property type="match status" value="1"/>
</dbReference>
<proteinExistence type="inferred from homology"/>
<dbReference type="RefSeq" id="WP_377005213.1">
    <property type="nucleotide sequence ID" value="NZ_JBHSGG010000037.1"/>
</dbReference>
<name>A0ABV9NLY1_9GAMM</name>
<feature type="region of interest" description="Domain I, interacts with DnaA modulators" evidence="8">
    <location>
        <begin position="1"/>
        <end position="82"/>
    </location>
</feature>
<keyword evidence="6 8" id="KW-0446">Lipid-binding</keyword>
<sequence>MDSVWPQCLARLEAELPADEIHTWLKPLQAEAADGQLRLYAPNAFVVETVRDRYLARIRELLAHYAQGVTLSLEVGSLRRAPTAAAALAGASNAQPRANAAPPLPSNLDSHYSFDNFVEGRSNQLGRIAALQAAQKPGDRAHNPLLLYGGTGLGKTHLMMAAGNLIRQNDPQARVLYLRSEQFFSAMMRAFQDKSMDQFKRQFQSVDALLIDDIQFFAGKDRTQEEFFHTFNALFDFNRQIILTCDRYPREVDGMEPRLKSRLAWGLSVAIEPPDFETRAAIVLAKARQRGVALPEDVAYLIAKKMRSNVRDLEGALNTLAARGNFMGRAITVEFAQETLRDLLRAQQQAISITNIQKTVADYYQLRVADLLGKKRTRSLARPRQMAMALAKELTEHSLPEIGDAFGGRDHTTVLHATRVIRDLVETDGKQREDWEKLIRKLTE</sequence>
<evidence type="ECO:0000256" key="9">
    <source>
        <dbReference type="NCBIfam" id="TIGR00362"/>
    </source>
</evidence>
<evidence type="ECO:0000256" key="7">
    <source>
        <dbReference type="ARBA" id="ARBA00023125"/>
    </source>
</evidence>
<dbReference type="Gene3D" id="3.40.50.300">
    <property type="entry name" value="P-loop containing nucleotide triphosphate hydrolases"/>
    <property type="match status" value="1"/>
</dbReference>
<dbReference type="SUPFAM" id="SSF48295">
    <property type="entry name" value="TrpR-like"/>
    <property type="match status" value="1"/>
</dbReference>
<comment type="similarity">
    <text evidence="1 8 11">Belongs to the DnaA family.</text>
</comment>
<evidence type="ECO:0000256" key="3">
    <source>
        <dbReference type="ARBA" id="ARBA00022705"/>
    </source>
</evidence>
<dbReference type="InterPro" id="IPR001957">
    <property type="entry name" value="Chromosome_initiator_DnaA"/>
</dbReference>
<dbReference type="Pfam" id="PF08299">
    <property type="entry name" value="Bac_DnaA_C"/>
    <property type="match status" value="1"/>
</dbReference>
<comment type="subunit">
    <text evidence="8">Oligomerizes as a right-handed, spiral filament on DNA at oriC.</text>
</comment>
<dbReference type="PRINTS" id="PR00051">
    <property type="entry name" value="DNAA"/>
</dbReference>
<evidence type="ECO:0000259" key="12">
    <source>
        <dbReference type="SMART" id="SM00382"/>
    </source>
</evidence>
<dbReference type="CDD" id="cd06571">
    <property type="entry name" value="Bac_DnaA_C"/>
    <property type="match status" value="1"/>
</dbReference>
<dbReference type="HAMAP" id="MF_00377">
    <property type="entry name" value="DnaA_bact"/>
    <property type="match status" value="1"/>
</dbReference>
<dbReference type="Gene3D" id="1.10.1750.10">
    <property type="match status" value="1"/>
</dbReference>
<evidence type="ECO:0000313" key="14">
    <source>
        <dbReference type="EMBL" id="MFC4729141.1"/>
    </source>
</evidence>
<dbReference type="Proteomes" id="UP001595892">
    <property type="component" value="Unassembled WGS sequence"/>
</dbReference>
<comment type="domain">
    <text evidence="8">Domain I is involved in oligomerization and binding regulators, domain II is flexibile and of varying length in different bacteria, domain III forms the AAA+ region, while domain IV binds dsDNA.</text>
</comment>
<accession>A0ABV9NLY1</accession>
<evidence type="ECO:0000256" key="2">
    <source>
        <dbReference type="ARBA" id="ARBA00022490"/>
    </source>
</evidence>
<dbReference type="InterPro" id="IPR038454">
    <property type="entry name" value="DnaA_N_sf"/>
</dbReference>
<evidence type="ECO:0000256" key="4">
    <source>
        <dbReference type="ARBA" id="ARBA00022741"/>
    </source>
</evidence>
<evidence type="ECO:0000259" key="13">
    <source>
        <dbReference type="SMART" id="SM00760"/>
    </source>
</evidence>
<dbReference type="InterPro" id="IPR013159">
    <property type="entry name" value="DnaA_C"/>
</dbReference>
<keyword evidence="3 8" id="KW-0235">DNA replication</keyword>
<feature type="binding site" evidence="8">
    <location>
        <position position="152"/>
    </location>
    <ligand>
        <name>ATP</name>
        <dbReference type="ChEBI" id="CHEBI:30616"/>
    </ligand>
</feature>
<feature type="binding site" evidence="8">
    <location>
        <position position="154"/>
    </location>
    <ligand>
        <name>ATP</name>
        <dbReference type="ChEBI" id="CHEBI:30616"/>
    </ligand>
</feature>
<dbReference type="SMART" id="SM00760">
    <property type="entry name" value="Bac_DnaA_C"/>
    <property type="match status" value="1"/>
</dbReference>
<evidence type="ECO:0000313" key="15">
    <source>
        <dbReference type="Proteomes" id="UP001595892"/>
    </source>
</evidence>
<comment type="caution">
    <text evidence="8">Lacks conserved residue(s) required for the propagation of feature annotation.</text>
</comment>
<evidence type="ECO:0000256" key="5">
    <source>
        <dbReference type="ARBA" id="ARBA00022840"/>
    </source>
</evidence>
<keyword evidence="5 8" id="KW-0067">ATP-binding</keyword>
<dbReference type="SMART" id="SM00382">
    <property type="entry name" value="AAA"/>
    <property type="match status" value="1"/>
</dbReference>
<feature type="region of interest" description="Domain IV, binds dsDNA" evidence="8">
    <location>
        <begin position="325"/>
        <end position="444"/>
    </location>
</feature>
<keyword evidence="4 8" id="KW-0547">Nucleotide-binding</keyword>
<gene>
    <name evidence="8 14" type="primary">dnaA</name>
    <name evidence="14" type="ORF">ACFO3Q_13280</name>
</gene>
<feature type="binding site" evidence="8">
    <location>
        <position position="155"/>
    </location>
    <ligand>
        <name>ATP</name>
        <dbReference type="ChEBI" id="CHEBI:30616"/>
    </ligand>
</feature>
<keyword evidence="15" id="KW-1185">Reference proteome</keyword>
<feature type="binding site" evidence="8">
    <location>
        <position position="156"/>
    </location>
    <ligand>
        <name>ATP</name>
        <dbReference type="ChEBI" id="CHEBI:30616"/>
    </ligand>
</feature>
<comment type="subcellular location">
    <subcellularLocation>
        <location evidence="8">Cytoplasm</location>
    </subcellularLocation>
</comment>
<dbReference type="InterPro" id="IPR020591">
    <property type="entry name" value="Chromosome_initiator_DnaA-like"/>
</dbReference>
<comment type="caution">
    <text evidence="14">The sequence shown here is derived from an EMBL/GenBank/DDBJ whole genome shotgun (WGS) entry which is preliminary data.</text>
</comment>
<evidence type="ECO:0000256" key="1">
    <source>
        <dbReference type="ARBA" id="ARBA00006583"/>
    </source>
</evidence>
<keyword evidence="7 8" id="KW-0238">DNA-binding</keyword>
<dbReference type="PANTHER" id="PTHR30050:SF2">
    <property type="entry name" value="CHROMOSOMAL REPLICATION INITIATOR PROTEIN DNAA"/>
    <property type="match status" value="1"/>
</dbReference>
<feature type="domain" description="AAA+ ATPase" evidence="12">
    <location>
        <begin position="141"/>
        <end position="272"/>
    </location>
</feature>
<comment type="function">
    <text evidence="8 10">Plays an essential role in the initiation and regulation of chromosomal replication. ATP-DnaA binds to the origin of replication (oriC) to initiate formation of the DNA replication initiation complex once per cell cycle. Binds the DnaA box (a 9 base pair repeat at the origin) and separates the double-stranded (ds)DNA. Forms a right-handed helical filament on oriC DNA; dsDNA binds to the exterior of the filament while single-stranded (ss)DNA is stabiized in the filament's interior. The ATP-DnaA-oriC complex binds and stabilizes one strand of the AT-rich DNA unwinding element (DUE), permitting loading of DNA polymerase. After initiation quickly degrades to an ADP-DnaA complex that is not apt for DNA replication. Binds acidic phospholipids.</text>
</comment>
<dbReference type="InterPro" id="IPR003593">
    <property type="entry name" value="AAA+_ATPase"/>
</dbReference>
<dbReference type="PROSITE" id="PS01008">
    <property type="entry name" value="DNAA"/>
    <property type="match status" value="1"/>
</dbReference>
<keyword evidence="2 8" id="KW-0963">Cytoplasm</keyword>
<dbReference type="Pfam" id="PF00308">
    <property type="entry name" value="Bac_DnaA"/>
    <property type="match status" value="1"/>
</dbReference>
<protein>
    <recommendedName>
        <fullName evidence="8 9">Chromosomal replication initiator protein DnaA</fullName>
    </recommendedName>
</protein>
<evidence type="ECO:0000256" key="6">
    <source>
        <dbReference type="ARBA" id="ARBA00023121"/>
    </source>
</evidence>
<dbReference type="InterPro" id="IPR010921">
    <property type="entry name" value="Trp_repressor/repl_initiator"/>
</dbReference>
<dbReference type="EMBL" id="JBHSGG010000037">
    <property type="protein sequence ID" value="MFC4729141.1"/>
    <property type="molecule type" value="Genomic_DNA"/>
</dbReference>
<dbReference type="SUPFAM" id="SSF52540">
    <property type="entry name" value="P-loop containing nucleoside triphosphate hydrolases"/>
    <property type="match status" value="1"/>
</dbReference>
<dbReference type="InterPro" id="IPR018312">
    <property type="entry name" value="Chromosome_initiator_DnaA_CS"/>
</dbReference>
<organism evidence="14 15">
    <name type="scientific">Coralloluteibacterium thermophilum</name>
    <dbReference type="NCBI Taxonomy" id="2707049"/>
    <lineage>
        <taxon>Bacteria</taxon>
        <taxon>Pseudomonadati</taxon>
        <taxon>Pseudomonadota</taxon>
        <taxon>Gammaproteobacteria</taxon>
        <taxon>Lysobacterales</taxon>
        <taxon>Lysobacteraceae</taxon>
        <taxon>Coralloluteibacterium</taxon>
    </lineage>
</organism>
<evidence type="ECO:0000256" key="10">
    <source>
        <dbReference type="RuleBase" id="RU000577"/>
    </source>
</evidence>
<dbReference type="InterPro" id="IPR027417">
    <property type="entry name" value="P-loop_NTPase"/>
</dbReference>
<dbReference type="InterPro" id="IPR013317">
    <property type="entry name" value="DnaA_dom"/>
</dbReference>
<feature type="domain" description="Chromosomal replication initiator DnaA C-terminal" evidence="13">
    <location>
        <begin position="352"/>
        <end position="421"/>
    </location>
</feature>
<dbReference type="Pfam" id="PF11638">
    <property type="entry name" value="DnaA_N"/>
    <property type="match status" value="1"/>
</dbReference>
<evidence type="ECO:0000256" key="8">
    <source>
        <dbReference type="HAMAP-Rule" id="MF_00377"/>
    </source>
</evidence>
<dbReference type="NCBIfam" id="TIGR00362">
    <property type="entry name" value="DnaA"/>
    <property type="match status" value="1"/>
</dbReference>
<dbReference type="PANTHER" id="PTHR30050">
    <property type="entry name" value="CHROMOSOMAL REPLICATION INITIATOR PROTEIN DNAA"/>
    <property type="match status" value="1"/>
</dbReference>
<dbReference type="InterPro" id="IPR024633">
    <property type="entry name" value="DnaA_N_dom"/>
</dbReference>
<dbReference type="Gene3D" id="3.30.300.180">
    <property type="match status" value="1"/>
</dbReference>